<dbReference type="AlphaFoldDB" id="A0A1H7FDN3"/>
<gene>
    <name evidence="3" type="ORF">SAMN05216439_0648</name>
</gene>
<dbReference type="STRING" id="190974.SAMN05216439_0648"/>
<evidence type="ECO:0000256" key="2">
    <source>
        <dbReference type="SAM" id="Phobius"/>
    </source>
</evidence>
<evidence type="ECO:0000313" key="4">
    <source>
        <dbReference type="Proteomes" id="UP000199506"/>
    </source>
</evidence>
<feature type="transmembrane region" description="Helical" evidence="2">
    <location>
        <begin position="16"/>
        <end position="38"/>
    </location>
</feature>
<dbReference type="OrthoDB" id="382349at2157"/>
<keyword evidence="2" id="KW-1133">Transmembrane helix</keyword>
<proteinExistence type="predicted"/>
<name>A0A1H7FDN3_9EURY</name>
<sequence>MSFLDDWKEWSTAKKALSIIMVCCIGLIVIGMITGGGLPDKNTASVNSDNSNNDDAGANDNSENKVFKEGTYKVGSDLPAGEYKFTQTSSFGGYVERASDSSMEFDSIISNEATTDEGSTVYVTVKDGEYLKINGGELVAA</sequence>
<reference evidence="3 4" key="1">
    <citation type="submission" date="2016-10" db="EMBL/GenBank/DDBJ databases">
        <authorList>
            <person name="de Groot N.N."/>
        </authorList>
    </citation>
    <scope>NUCLEOTIDE SEQUENCE [LARGE SCALE GENOMIC DNA]</scope>
    <source>
        <strain evidence="3 4">DSM 11978</strain>
    </source>
</reference>
<evidence type="ECO:0000313" key="3">
    <source>
        <dbReference type="EMBL" id="SEK23844.1"/>
    </source>
</evidence>
<feature type="region of interest" description="Disordered" evidence="1">
    <location>
        <begin position="41"/>
        <end position="63"/>
    </location>
</feature>
<evidence type="ECO:0000256" key="1">
    <source>
        <dbReference type="SAM" id="MobiDB-lite"/>
    </source>
</evidence>
<dbReference type="RefSeq" id="WP_091698631.1">
    <property type="nucleotide sequence ID" value="NZ_FOAK01000001.1"/>
</dbReference>
<accession>A0A1H7FDN3</accession>
<dbReference type="Proteomes" id="UP000199506">
    <property type="component" value="Unassembled WGS sequence"/>
</dbReference>
<dbReference type="EMBL" id="FOAK01000001">
    <property type="protein sequence ID" value="SEK23844.1"/>
    <property type="molecule type" value="Genomic_DNA"/>
</dbReference>
<feature type="compositionally biased region" description="Low complexity" evidence="1">
    <location>
        <begin position="42"/>
        <end position="61"/>
    </location>
</feature>
<keyword evidence="2" id="KW-0812">Transmembrane</keyword>
<organism evidence="3 4">
    <name type="scientific">Methanobrevibacter gottschalkii</name>
    <dbReference type="NCBI Taxonomy" id="190974"/>
    <lineage>
        <taxon>Archaea</taxon>
        <taxon>Methanobacteriati</taxon>
        <taxon>Methanobacteriota</taxon>
        <taxon>Methanomada group</taxon>
        <taxon>Methanobacteria</taxon>
        <taxon>Methanobacteriales</taxon>
        <taxon>Methanobacteriaceae</taxon>
        <taxon>Methanobrevibacter</taxon>
    </lineage>
</organism>
<keyword evidence="2" id="KW-0472">Membrane</keyword>
<protein>
    <submittedName>
        <fullName evidence="3">Uncharacterized protein</fullName>
    </submittedName>
</protein>